<evidence type="ECO:0000256" key="1">
    <source>
        <dbReference type="SAM" id="MobiDB-lite"/>
    </source>
</evidence>
<gene>
    <name evidence="2" type="ORF">SAMN05192580_3067</name>
</gene>
<sequence>MNRTLILAAVVLLAGCGKRDQLRPPQGAALPPKPALASTTPTPEQLLTPVTEARPERQDELLRKSQQRQDDPFDLPPPG</sequence>
<feature type="compositionally biased region" description="Basic and acidic residues" evidence="1">
    <location>
        <begin position="53"/>
        <end position="71"/>
    </location>
</feature>
<accession>A0A1I6LP72</accession>
<dbReference type="STRING" id="1166337.SAMN05192580_3067"/>
<dbReference type="OrthoDB" id="7596860at2"/>
<organism evidence="2 3">
    <name type="scientific">Sphingomonas jatrophae</name>
    <dbReference type="NCBI Taxonomy" id="1166337"/>
    <lineage>
        <taxon>Bacteria</taxon>
        <taxon>Pseudomonadati</taxon>
        <taxon>Pseudomonadota</taxon>
        <taxon>Alphaproteobacteria</taxon>
        <taxon>Sphingomonadales</taxon>
        <taxon>Sphingomonadaceae</taxon>
        <taxon>Sphingomonas</taxon>
    </lineage>
</organism>
<dbReference type="Proteomes" id="UP000198824">
    <property type="component" value="Unassembled WGS sequence"/>
</dbReference>
<evidence type="ECO:0000313" key="3">
    <source>
        <dbReference type="Proteomes" id="UP000198824"/>
    </source>
</evidence>
<dbReference type="EMBL" id="FOZG01000002">
    <property type="protein sequence ID" value="SFS05208.1"/>
    <property type="molecule type" value="Genomic_DNA"/>
</dbReference>
<keyword evidence="3" id="KW-1185">Reference proteome</keyword>
<evidence type="ECO:0000313" key="2">
    <source>
        <dbReference type="EMBL" id="SFS05208.1"/>
    </source>
</evidence>
<protein>
    <submittedName>
        <fullName evidence="2">Uncharacterized protein</fullName>
    </submittedName>
</protein>
<dbReference type="RefSeq" id="WP_093315840.1">
    <property type="nucleotide sequence ID" value="NZ_FOZG01000002.1"/>
</dbReference>
<reference evidence="2 3" key="1">
    <citation type="submission" date="2016-10" db="EMBL/GenBank/DDBJ databases">
        <authorList>
            <person name="de Groot N.N."/>
        </authorList>
    </citation>
    <scope>NUCLEOTIDE SEQUENCE [LARGE SCALE GENOMIC DNA]</scope>
    <source>
        <strain evidence="2 3">S5-249</strain>
    </source>
</reference>
<feature type="region of interest" description="Disordered" evidence="1">
    <location>
        <begin position="19"/>
        <end position="79"/>
    </location>
</feature>
<dbReference type="PROSITE" id="PS51257">
    <property type="entry name" value="PROKAR_LIPOPROTEIN"/>
    <property type="match status" value="1"/>
</dbReference>
<dbReference type="AlphaFoldDB" id="A0A1I6LP72"/>
<proteinExistence type="predicted"/>
<name>A0A1I6LP72_9SPHN</name>